<comment type="pathway">
    <text evidence="3">Lipid metabolism; fatty acid biosynthesis.</text>
</comment>
<evidence type="ECO:0000256" key="1">
    <source>
        <dbReference type="ARBA" id="ARBA00017562"/>
    </source>
</evidence>
<reference evidence="6" key="3">
    <citation type="submission" date="2024-09" db="EMBL/GenBank/DDBJ databases">
        <authorList>
            <person name="Sun Q."/>
            <person name="Mori K."/>
        </authorList>
    </citation>
    <scope>NUCLEOTIDE SEQUENCE</scope>
    <source>
        <strain evidence="6">CCM 7756</strain>
    </source>
</reference>
<evidence type="ECO:0000259" key="4">
    <source>
        <dbReference type="PROSITE" id="PS50968"/>
    </source>
</evidence>
<evidence type="ECO:0000256" key="2">
    <source>
        <dbReference type="ARBA" id="ARBA00023267"/>
    </source>
</evidence>
<comment type="caution">
    <text evidence="6">The sequence shown here is derived from an EMBL/GenBank/DDBJ whole genome shotgun (WGS) entry which is preliminary data.</text>
</comment>
<keyword evidence="2 3" id="KW-0092">Biotin</keyword>
<evidence type="ECO:0000313" key="6">
    <source>
        <dbReference type="EMBL" id="MFC3389757.1"/>
    </source>
</evidence>
<keyword evidence="3" id="KW-0443">Lipid metabolism</keyword>
<dbReference type="Pfam" id="PF00364">
    <property type="entry name" value="Biotin_lipoyl"/>
    <property type="match status" value="1"/>
</dbReference>
<sequence>MKLEYIDELISKMEKASLTELSYKDGEVDIVLKRESTNGFQQAAAPVQAAPQSVQPVQTEAAPKEEGKVIKAPMVGTFYKASSPEVDPYVKVGDKVENTSVVCILEAMKLFNEIQAETAGEITEILVEDGEMVEYDQPLFRIR</sequence>
<dbReference type="PROSITE" id="PS50968">
    <property type="entry name" value="BIOTINYL_LIPOYL"/>
    <property type="match status" value="1"/>
</dbReference>
<dbReference type="InterPro" id="IPR001249">
    <property type="entry name" value="AcCoA_biotinCC"/>
</dbReference>
<dbReference type="GO" id="GO:0003989">
    <property type="term" value="F:acetyl-CoA carboxylase activity"/>
    <property type="evidence" value="ECO:0007669"/>
    <property type="project" value="UniProtKB-EC"/>
</dbReference>
<dbReference type="EMBL" id="JBHRVQ010000001">
    <property type="protein sequence ID" value="MFC3388481.1"/>
    <property type="molecule type" value="Genomic_DNA"/>
</dbReference>
<feature type="domain" description="Lipoyl-binding" evidence="4">
    <location>
        <begin position="57"/>
        <end position="143"/>
    </location>
</feature>
<gene>
    <name evidence="6" type="primary">accB</name>
    <name evidence="5" type="ORF">ACFOEO_07855</name>
    <name evidence="6" type="ORF">ACFOEO_14435</name>
</gene>
<keyword evidence="6" id="KW-0436">Ligase</keyword>
<dbReference type="InterPro" id="IPR000089">
    <property type="entry name" value="Biotin_lipoyl"/>
</dbReference>
<dbReference type="InterPro" id="IPR011053">
    <property type="entry name" value="Single_hybrid_motif"/>
</dbReference>
<dbReference type="Gene3D" id="2.40.50.100">
    <property type="match status" value="1"/>
</dbReference>
<dbReference type="EMBL" id="JBHRVQ010000007">
    <property type="protein sequence ID" value="MFC3389757.1"/>
    <property type="molecule type" value="Genomic_DNA"/>
</dbReference>
<comment type="function">
    <text evidence="3">This protein is a component of the acetyl coenzyme A carboxylase complex; first, biotin carboxylase catalyzes the carboxylation of the carrier protein and then the transcarboxylase transfers the carboxyl group to form malonyl-CoA.</text>
</comment>
<keyword evidence="3" id="KW-0444">Lipid biosynthesis</keyword>
<name>A0ABV7N9D1_9STAP</name>
<dbReference type="Proteomes" id="UP001595637">
    <property type="component" value="Unassembled WGS sequence"/>
</dbReference>
<dbReference type="NCBIfam" id="TIGR00531">
    <property type="entry name" value="BCCP"/>
    <property type="match status" value="1"/>
</dbReference>
<keyword evidence="3" id="KW-0276">Fatty acid metabolism</keyword>
<reference evidence="6" key="1">
    <citation type="journal article" date="2014" name="Int. J. Syst. Evol. Microbiol.">
        <title>Complete genome of a new Firmicutes species belonging to the dominant human colonic microbiota ('Ruminococcus bicirculans') reveals two chromosomes and a selective capacity to utilize plant glucans.</title>
        <authorList>
            <consortium name="NISC Comparative Sequencing Program"/>
            <person name="Wegmann U."/>
            <person name="Louis P."/>
            <person name="Goesmann A."/>
            <person name="Henrissat B."/>
            <person name="Duncan S.H."/>
            <person name="Flint H.J."/>
        </authorList>
    </citation>
    <scope>NUCLEOTIDE SEQUENCE</scope>
    <source>
        <strain evidence="6">CCM 7756</strain>
    </source>
</reference>
<dbReference type="CDD" id="cd06850">
    <property type="entry name" value="biotinyl_domain"/>
    <property type="match status" value="1"/>
</dbReference>
<dbReference type="InterPro" id="IPR050709">
    <property type="entry name" value="Biotin_Carboxyl_Carrier/Decarb"/>
</dbReference>
<evidence type="ECO:0000256" key="3">
    <source>
        <dbReference type="RuleBase" id="RU364072"/>
    </source>
</evidence>
<proteinExistence type="predicted"/>
<reference evidence="7" key="2">
    <citation type="journal article" date="2019" name="Int. J. Syst. Evol. Microbiol.">
        <title>The Global Catalogue of Microorganisms (GCM) 10K type strain sequencing project: providing services to taxonomists for standard genome sequencing and annotation.</title>
        <authorList>
            <consortium name="The Broad Institute Genomics Platform"/>
            <consortium name="The Broad Institute Genome Sequencing Center for Infectious Disease"/>
            <person name="Wu L."/>
            <person name="Ma J."/>
        </authorList>
    </citation>
    <scope>NUCLEOTIDE SEQUENCE [LARGE SCALE GENOMIC DNA]</scope>
    <source>
        <strain evidence="7">CCM 7756</strain>
    </source>
</reference>
<dbReference type="PANTHER" id="PTHR45266">
    <property type="entry name" value="OXALOACETATE DECARBOXYLASE ALPHA CHAIN"/>
    <property type="match status" value="1"/>
</dbReference>
<dbReference type="PANTHER" id="PTHR45266:SF3">
    <property type="entry name" value="OXALOACETATE DECARBOXYLASE ALPHA CHAIN"/>
    <property type="match status" value="1"/>
</dbReference>
<organism evidence="6 7">
    <name type="scientific">Salinicoccus sesuvii</name>
    <dbReference type="NCBI Taxonomy" id="868281"/>
    <lineage>
        <taxon>Bacteria</taxon>
        <taxon>Bacillati</taxon>
        <taxon>Bacillota</taxon>
        <taxon>Bacilli</taxon>
        <taxon>Bacillales</taxon>
        <taxon>Staphylococcaceae</taxon>
        <taxon>Salinicoccus</taxon>
    </lineage>
</organism>
<dbReference type="RefSeq" id="WP_380654018.1">
    <property type="nucleotide sequence ID" value="NZ_JBHRVQ010000001.1"/>
</dbReference>
<protein>
    <recommendedName>
        <fullName evidence="1 3">Biotin carboxyl carrier protein of acetyl-CoA carboxylase</fullName>
    </recommendedName>
</protein>
<dbReference type="SUPFAM" id="SSF51230">
    <property type="entry name" value="Single hybrid motif"/>
    <property type="match status" value="1"/>
</dbReference>
<keyword evidence="7" id="KW-1185">Reference proteome</keyword>
<evidence type="ECO:0000313" key="5">
    <source>
        <dbReference type="EMBL" id="MFC3388481.1"/>
    </source>
</evidence>
<dbReference type="PRINTS" id="PR01071">
    <property type="entry name" value="ACOABIOTINCC"/>
</dbReference>
<accession>A0ABV7N9D1</accession>
<keyword evidence="3" id="KW-0275">Fatty acid biosynthesis</keyword>
<evidence type="ECO:0000313" key="7">
    <source>
        <dbReference type="Proteomes" id="UP001595637"/>
    </source>
</evidence>